<feature type="transmembrane region" description="Helical" evidence="7">
    <location>
        <begin position="12"/>
        <end position="31"/>
    </location>
</feature>
<gene>
    <name evidence="10" type="primary">petC_2</name>
    <name evidence="9" type="ORF">DIT97_09075</name>
    <name evidence="10" type="ORF">GmarT_24080</name>
</gene>
<reference evidence="9 11" key="1">
    <citation type="journal article" date="2018" name="Nat. Biotechnol.">
        <title>A standardized bacterial taxonomy based on genome phylogeny substantially revises the tree of life.</title>
        <authorList>
            <person name="Parks D.H."/>
            <person name="Chuvochina M."/>
            <person name="Waite D.W."/>
            <person name="Rinke C."/>
            <person name="Skarshewski A."/>
            <person name="Chaumeil P.A."/>
            <person name="Hugenholtz P."/>
        </authorList>
    </citation>
    <scope>NUCLEOTIDE SEQUENCE [LARGE SCALE GENOMIC DNA]</scope>
    <source>
        <strain evidence="9">UBA9375</strain>
    </source>
</reference>
<evidence type="ECO:0000256" key="1">
    <source>
        <dbReference type="ARBA" id="ARBA00022714"/>
    </source>
</evidence>
<dbReference type="EMBL" id="DQAY01000055">
    <property type="protein sequence ID" value="HCO23192.1"/>
    <property type="molecule type" value="Genomic_DNA"/>
</dbReference>
<sequence>MRRRKFLKHCTSILGSLYVTILAVPALGFLFSTLKRGRQTENTYRLARLNDLEPGVPQRFTINDQRVDAWTKYPSGPIGSVWISKSQEGDITAFSSTCPHLGCVVDYVAGDEEYFCPCHAATFQTDGSMVSGPQPRGMDELKTTIETIRGEQWVMVEYQKFETGISEKVPIG</sequence>
<dbReference type="AlphaFoldDB" id="A0A3D3R537"/>
<evidence type="ECO:0000313" key="10">
    <source>
        <dbReference type="EMBL" id="QEG16542.1"/>
    </source>
</evidence>
<organism evidence="9 11">
    <name type="scientific">Gimesia maris</name>
    <dbReference type="NCBI Taxonomy" id="122"/>
    <lineage>
        <taxon>Bacteria</taxon>
        <taxon>Pseudomonadati</taxon>
        <taxon>Planctomycetota</taxon>
        <taxon>Planctomycetia</taxon>
        <taxon>Planctomycetales</taxon>
        <taxon>Planctomycetaceae</taxon>
        <taxon>Gimesia</taxon>
    </lineage>
</organism>
<evidence type="ECO:0000256" key="7">
    <source>
        <dbReference type="SAM" id="Phobius"/>
    </source>
</evidence>
<evidence type="ECO:0000256" key="2">
    <source>
        <dbReference type="ARBA" id="ARBA00022723"/>
    </source>
</evidence>
<evidence type="ECO:0000256" key="6">
    <source>
        <dbReference type="ARBA" id="ARBA00034078"/>
    </source>
</evidence>
<dbReference type="Proteomes" id="UP000263642">
    <property type="component" value="Unassembled WGS sequence"/>
</dbReference>
<keyword evidence="3" id="KW-0408">Iron</keyword>
<dbReference type="GO" id="GO:0046872">
    <property type="term" value="F:metal ion binding"/>
    <property type="evidence" value="ECO:0007669"/>
    <property type="project" value="UniProtKB-KW"/>
</dbReference>
<dbReference type="Proteomes" id="UP000322887">
    <property type="component" value="Chromosome"/>
</dbReference>
<reference evidence="10 12" key="2">
    <citation type="submission" date="2019-08" db="EMBL/GenBank/DDBJ databases">
        <title>Deep-cultivation of Planctomycetes and their phenomic and genomic characterization uncovers novel biology.</title>
        <authorList>
            <person name="Wiegand S."/>
            <person name="Jogler M."/>
            <person name="Boedeker C."/>
            <person name="Pinto D."/>
            <person name="Vollmers J."/>
            <person name="Rivas-Marin E."/>
            <person name="Kohn T."/>
            <person name="Peeters S.H."/>
            <person name="Heuer A."/>
            <person name="Rast P."/>
            <person name="Oberbeckmann S."/>
            <person name="Bunk B."/>
            <person name="Jeske O."/>
            <person name="Meyerdierks A."/>
            <person name="Storesund J.E."/>
            <person name="Kallscheuer N."/>
            <person name="Luecker S."/>
            <person name="Lage O.M."/>
            <person name="Pohl T."/>
            <person name="Merkel B.J."/>
            <person name="Hornburger P."/>
            <person name="Mueller R.-W."/>
            <person name="Bruemmer F."/>
            <person name="Labrenz M."/>
            <person name="Spormann A.M."/>
            <person name="Op den Camp H."/>
            <person name="Overmann J."/>
            <person name="Amann R."/>
            <person name="Jetten M.S.M."/>
            <person name="Mascher T."/>
            <person name="Medema M.H."/>
            <person name="Devos D.P."/>
            <person name="Kaster A.-K."/>
            <person name="Ovreas L."/>
            <person name="Rohde M."/>
            <person name="Galperin M.Y."/>
            <person name="Jogler C."/>
        </authorList>
    </citation>
    <scope>NUCLEOTIDE SEQUENCE [LARGE SCALE GENOMIC DNA]</scope>
    <source>
        <strain evidence="10 12">DSM 8797</strain>
    </source>
</reference>
<evidence type="ECO:0000313" key="12">
    <source>
        <dbReference type="Proteomes" id="UP000322887"/>
    </source>
</evidence>
<dbReference type="InterPro" id="IPR036922">
    <property type="entry name" value="Rieske_2Fe-2S_sf"/>
</dbReference>
<accession>A0A517XAR5</accession>
<dbReference type="PROSITE" id="PS51296">
    <property type="entry name" value="RIESKE"/>
    <property type="match status" value="1"/>
</dbReference>
<evidence type="ECO:0000313" key="11">
    <source>
        <dbReference type="Proteomes" id="UP000263642"/>
    </source>
</evidence>
<dbReference type="EMBL" id="CP042910">
    <property type="protein sequence ID" value="QEG16542.1"/>
    <property type="molecule type" value="Genomic_DNA"/>
</dbReference>
<protein>
    <submittedName>
        <fullName evidence="10">Cytochrome b6-f complex iron-sulfur subunit</fullName>
    </submittedName>
    <submittedName>
        <fullName evidence="9">Rieske (2Fe-2S) protein</fullName>
    </submittedName>
</protein>
<keyword evidence="1" id="KW-0001">2Fe-2S</keyword>
<dbReference type="Gene3D" id="2.102.10.10">
    <property type="entry name" value="Rieske [2Fe-2S] iron-sulphur domain"/>
    <property type="match status" value="1"/>
</dbReference>
<keyword evidence="7" id="KW-0472">Membrane</keyword>
<dbReference type="RefSeq" id="WP_002648347.1">
    <property type="nucleotide sequence ID" value="NZ_CAXAST010000007.1"/>
</dbReference>
<name>A0A3D3R537_9PLAN</name>
<dbReference type="InterPro" id="IPR014349">
    <property type="entry name" value="Rieske_Fe-S_prot"/>
</dbReference>
<keyword evidence="5" id="KW-1015">Disulfide bond</keyword>
<dbReference type="InterPro" id="IPR005805">
    <property type="entry name" value="Rieske_Fe-S_prot_C"/>
</dbReference>
<evidence type="ECO:0000313" key="9">
    <source>
        <dbReference type="EMBL" id="HCO23192.1"/>
    </source>
</evidence>
<dbReference type="PANTHER" id="PTHR10134">
    <property type="entry name" value="CYTOCHROME B-C1 COMPLEX SUBUNIT RIESKE, MITOCHONDRIAL"/>
    <property type="match status" value="1"/>
</dbReference>
<accession>A0A3D3R537</accession>
<dbReference type="GeneID" id="98646980"/>
<keyword evidence="12" id="KW-1185">Reference proteome</keyword>
<feature type="domain" description="Rieske" evidence="8">
    <location>
        <begin position="83"/>
        <end position="146"/>
    </location>
</feature>
<evidence type="ECO:0000256" key="4">
    <source>
        <dbReference type="ARBA" id="ARBA00023014"/>
    </source>
</evidence>
<keyword evidence="2" id="KW-0479">Metal-binding</keyword>
<evidence type="ECO:0000256" key="3">
    <source>
        <dbReference type="ARBA" id="ARBA00023004"/>
    </source>
</evidence>
<dbReference type="SUPFAM" id="SSF50022">
    <property type="entry name" value="ISP domain"/>
    <property type="match status" value="1"/>
</dbReference>
<proteinExistence type="predicted"/>
<keyword evidence="7" id="KW-0812">Transmembrane</keyword>
<dbReference type="CDD" id="cd03467">
    <property type="entry name" value="Rieske"/>
    <property type="match status" value="1"/>
</dbReference>
<keyword evidence="4" id="KW-0411">Iron-sulfur</keyword>
<dbReference type="Pfam" id="PF00355">
    <property type="entry name" value="Rieske"/>
    <property type="match status" value="1"/>
</dbReference>
<evidence type="ECO:0000256" key="5">
    <source>
        <dbReference type="ARBA" id="ARBA00023157"/>
    </source>
</evidence>
<dbReference type="GO" id="GO:0051537">
    <property type="term" value="F:2 iron, 2 sulfur cluster binding"/>
    <property type="evidence" value="ECO:0007669"/>
    <property type="project" value="UniProtKB-KW"/>
</dbReference>
<dbReference type="PRINTS" id="PR00162">
    <property type="entry name" value="RIESKE"/>
</dbReference>
<keyword evidence="7" id="KW-1133">Transmembrane helix</keyword>
<dbReference type="InterPro" id="IPR017941">
    <property type="entry name" value="Rieske_2Fe-2S"/>
</dbReference>
<dbReference type="GO" id="GO:0016020">
    <property type="term" value="C:membrane"/>
    <property type="evidence" value="ECO:0007669"/>
    <property type="project" value="InterPro"/>
</dbReference>
<evidence type="ECO:0000259" key="8">
    <source>
        <dbReference type="PROSITE" id="PS51296"/>
    </source>
</evidence>
<comment type="cofactor">
    <cofactor evidence="6">
        <name>[2Fe-2S] cluster</name>
        <dbReference type="ChEBI" id="CHEBI:190135"/>
    </cofactor>
</comment>